<gene>
    <name evidence="2" type="ORF">IEE83_11585</name>
</gene>
<dbReference type="RefSeq" id="WP_194120722.1">
    <property type="nucleotide sequence ID" value="NZ_JACYGY010000001.1"/>
</dbReference>
<feature type="compositionally biased region" description="Basic and acidic residues" evidence="1">
    <location>
        <begin position="54"/>
        <end position="66"/>
    </location>
</feature>
<sequence length="89" mass="10118">MARELEIQGLANKTRRKVANRPFEDVQGIKNGIPVHHIIEAHEKLAEKSAAGKSVRERKLREEPPTKARLTVREKKRNLIKSSISLADE</sequence>
<accession>A0ABR9WAL8</accession>
<proteinExistence type="predicted"/>
<feature type="region of interest" description="Disordered" evidence="1">
    <location>
        <begin position="48"/>
        <end position="69"/>
    </location>
</feature>
<keyword evidence="3" id="KW-1185">Reference proteome</keyword>
<organism evidence="2 3">
    <name type="scientific">Dyadobacter subterraneus</name>
    <dbReference type="NCBI Taxonomy" id="2773304"/>
    <lineage>
        <taxon>Bacteria</taxon>
        <taxon>Pseudomonadati</taxon>
        <taxon>Bacteroidota</taxon>
        <taxon>Cytophagia</taxon>
        <taxon>Cytophagales</taxon>
        <taxon>Spirosomataceae</taxon>
        <taxon>Dyadobacter</taxon>
    </lineage>
</organism>
<protein>
    <submittedName>
        <fullName evidence="2">Uncharacterized protein</fullName>
    </submittedName>
</protein>
<comment type="caution">
    <text evidence="2">The sequence shown here is derived from an EMBL/GenBank/DDBJ whole genome shotgun (WGS) entry which is preliminary data.</text>
</comment>
<evidence type="ECO:0000313" key="2">
    <source>
        <dbReference type="EMBL" id="MBE9462524.1"/>
    </source>
</evidence>
<name>A0ABR9WAL8_9BACT</name>
<dbReference type="EMBL" id="JACYGY010000001">
    <property type="protein sequence ID" value="MBE9462524.1"/>
    <property type="molecule type" value="Genomic_DNA"/>
</dbReference>
<evidence type="ECO:0000256" key="1">
    <source>
        <dbReference type="SAM" id="MobiDB-lite"/>
    </source>
</evidence>
<reference evidence="3" key="1">
    <citation type="submission" date="2023-07" db="EMBL/GenBank/DDBJ databases">
        <title>Dyadobacter sp. nov 'subterranea' isolated from contaminted grondwater.</title>
        <authorList>
            <person name="Szabo I."/>
            <person name="Al-Omari J."/>
            <person name="Szerdahelyi S.G."/>
            <person name="Rado J."/>
        </authorList>
    </citation>
    <scope>NUCLEOTIDE SEQUENCE [LARGE SCALE GENOMIC DNA]</scope>
    <source>
        <strain evidence="3">UP-52</strain>
    </source>
</reference>
<dbReference type="Proteomes" id="UP000634134">
    <property type="component" value="Unassembled WGS sequence"/>
</dbReference>
<evidence type="ECO:0000313" key="3">
    <source>
        <dbReference type="Proteomes" id="UP000634134"/>
    </source>
</evidence>